<keyword evidence="4" id="KW-0808">Transferase</keyword>
<evidence type="ECO:0000256" key="1">
    <source>
        <dbReference type="ARBA" id="ARBA00004477"/>
    </source>
</evidence>
<evidence type="ECO:0000313" key="12">
    <source>
        <dbReference type="EMBL" id="KAK2079994.1"/>
    </source>
</evidence>
<feature type="transmembrane region" description="Helical" evidence="11">
    <location>
        <begin position="197"/>
        <end position="218"/>
    </location>
</feature>
<dbReference type="CDD" id="cd07987">
    <property type="entry name" value="LPLAT_MGAT-like"/>
    <property type="match status" value="1"/>
</dbReference>
<dbReference type="GO" id="GO:0004144">
    <property type="term" value="F:diacylglycerol O-acyltransferase activity"/>
    <property type="evidence" value="ECO:0007669"/>
    <property type="project" value="UniProtKB-ARBA"/>
</dbReference>
<gene>
    <name evidence="12" type="ORF">QBZ16_002389</name>
</gene>
<evidence type="ECO:0000256" key="2">
    <source>
        <dbReference type="ARBA" id="ARBA00005420"/>
    </source>
</evidence>
<evidence type="ECO:0000256" key="3">
    <source>
        <dbReference type="ARBA" id="ARBA00022516"/>
    </source>
</evidence>
<reference evidence="12" key="1">
    <citation type="submission" date="2021-01" db="EMBL/GenBank/DDBJ databases">
        <authorList>
            <person name="Eckstrom K.M.E."/>
        </authorList>
    </citation>
    <scope>NUCLEOTIDE SEQUENCE</scope>
    <source>
        <strain evidence="12">UVCC 0001</strain>
    </source>
</reference>
<dbReference type="PANTHER" id="PTHR12317:SF34">
    <property type="entry name" value="ACYLTRANSFERASE"/>
    <property type="match status" value="1"/>
</dbReference>
<feature type="transmembrane region" description="Helical" evidence="11">
    <location>
        <begin position="17"/>
        <end position="38"/>
    </location>
</feature>
<evidence type="ECO:0000256" key="6">
    <source>
        <dbReference type="ARBA" id="ARBA00022824"/>
    </source>
</evidence>
<feature type="transmembrane region" description="Helical" evidence="11">
    <location>
        <begin position="267"/>
        <end position="289"/>
    </location>
</feature>
<keyword evidence="5 11" id="KW-0812">Transmembrane</keyword>
<evidence type="ECO:0000313" key="13">
    <source>
        <dbReference type="Proteomes" id="UP001255856"/>
    </source>
</evidence>
<evidence type="ECO:0008006" key="14">
    <source>
        <dbReference type="Google" id="ProtNLM"/>
    </source>
</evidence>
<keyword evidence="8" id="KW-0443">Lipid metabolism</keyword>
<evidence type="ECO:0000256" key="11">
    <source>
        <dbReference type="SAM" id="Phobius"/>
    </source>
</evidence>
<evidence type="ECO:0000256" key="4">
    <source>
        <dbReference type="ARBA" id="ARBA00022679"/>
    </source>
</evidence>
<dbReference type="GO" id="GO:0005789">
    <property type="term" value="C:endoplasmic reticulum membrane"/>
    <property type="evidence" value="ECO:0007669"/>
    <property type="project" value="UniProtKB-SubCell"/>
</dbReference>
<dbReference type="InterPro" id="IPR007130">
    <property type="entry name" value="DAGAT"/>
</dbReference>
<comment type="subcellular location">
    <subcellularLocation>
        <location evidence="1">Endoplasmic reticulum membrane</location>
        <topology evidence="1">Multi-pass membrane protein</topology>
    </subcellularLocation>
</comment>
<feature type="transmembrane region" description="Helical" evidence="11">
    <location>
        <begin position="379"/>
        <end position="399"/>
    </location>
</feature>
<evidence type="ECO:0000256" key="8">
    <source>
        <dbReference type="ARBA" id="ARBA00023098"/>
    </source>
</evidence>
<feature type="transmembrane region" description="Helical" evidence="11">
    <location>
        <begin position="72"/>
        <end position="96"/>
    </location>
</feature>
<dbReference type="AlphaFoldDB" id="A0AAD9MID3"/>
<dbReference type="EMBL" id="JASFZW010000002">
    <property type="protein sequence ID" value="KAK2079994.1"/>
    <property type="molecule type" value="Genomic_DNA"/>
</dbReference>
<evidence type="ECO:0000256" key="7">
    <source>
        <dbReference type="ARBA" id="ARBA00022989"/>
    </source>
</evidence>
<keyword evidence="6" id="KW-0256">Endoplasmic reticulum</keyword>
<keyword evidence="9 11" id="KW-0472">Membrane</keyword>
<dbReference type="PANTHER" id="PTHR12317">
    <property type="entry name" value="DIACYLGLYCEROL O-ACYLTRANSFERASE"/>
    <property type="match status" value="1"/>
</dbReference>
<keyword evidence="3" id="KW-0444">Lipid biosynthesis</keyword>
<evidence type="ECO:0000256" key="9">
    <source>
        <dbReference type="ARBA" id="ARBA00023136"/>
    </source>
</evidence>
<dbReference type="GO" id="GO:0006629">
    <property type="term" value="P:lipid metabolic process"/>
    <property type="evidence" value="ECO:0007669"/>
    <property type="project" value="UniProtKB-KW"/>
</dbReference>
<keyword evidence="10" id="KW-0012">Acyltransferase</keyword>
<feature type="transmembrane region" description="Helical" evidence="11">
    <location>
        <begin position="449"/>
        <end position="468"/>
    </location>
</feature>
<dbReference type="Pfam" id="PF03982">
    <property type="entry name" value="DAGAT"/>
    <property type="match status" value="1"/>
</dbReference>
<organism evidence="12 13">
    <name type="scientific">Prototheca wickerhamii</name>
    <dbReference type="NCBI Taxonomy" id="3111"/>
    <lineage>
        <taxon>Eukaryota</taxon>
        <taxon>Viridiplantae</taxon>
        <taxon>Chlorophyta</taxon>
        <taxon>core chlorophytes</taxon>
        <taxon>Trebouxiophyceae</taxon>
        <taxon>Chlorellales</taxon>
        <taxon>Chlorellaceae</taxon>
        <taxon>Prototheca</taxon>
    </lineage>
</organism>
<accession>A0AAD9MID3</accession>
<evidence type="ECO:0000256" key="10">
    <source>
        <dbReference type="ARBA" id="ARBA00023315"/>
    </source>
</evidence>
<evidence type="ECO:0000256" key="5">
    <source>
        <dbReference type="ARBA" id="ARBA00022692"/>
    </source>
</evidence>
<comment type="caution">
    <text evidence="12">The sequence shown here is derived from an EMBL/GenBank/DDBJ whole genome shotgun (WGS) entry which is preliminary data.</text>
</comment>
<name>A0AAD9MID3_PROWI</name>
<feature type="transmembrane region" description="Helical" evidence="11">
    <location>
        <begin position="351"/>
        <end position="373"/>
    </location>
</feature>
<proteinExistence type="inferred from homology"/>
<protein>
    <recommendedName>
        <fullName evidence="14">Diacylglycerol O-acyltransferase</fullName>
    </recommendedName>
</protein>
<keyword evidence="13" id="KW-1185">Reference proteome</keyword>
<feature type="transmembrane region" description="Helical" evidence="11">
    <location>
        <begin position="108"/>
        <end position="131"/>
    </location>
</feature>
<comment type="similarity">
    <text evidence="2">Belongs to the diacylglycerol acyltransferase family.</text>
</comment>
<sequence length="675" mass="73338">MTSVSHSLSESVLSGDHVVICLAACWVVFAVSTPLTYVGGARWLHRAVQLGGGKTQVRPGWSWGTMGGVRTLVFQALSLSAWLLSCAVVVPILSAARHDWMSSLTVELLVAAAAVGAVSSQLFQVSAVLVFDPAAKPMRILAGLQQGHTDVLWDVKSLPSSAAASYVVIGMGSLWVALGAALLHLGANLLEDAPVRLAYLALSGACLTMAAFVTYGLAGHLRHVHRKTEPGSESDSEGGDEAAPAAWHFFQPFKGGGWFVATQALGWALYSAGLSLIIYLMAHSAIGIVHSAQRFAQTAGIFMVFSHLVLAGSLLLYKGPVRTMELVRGLSASLSERALRPTDLRTRLSDALVITLLYAPVQLLCTIIALYFLLFPLEIALTLLLASAFVYYSITLIGGPFGETGRREWPLFRDWFGRRSEEVLPAWVGSLEILRDGEADQYDPERRHVFGFAVHGLYPLAAGYLPLLPGFRRLLPGIRPVTLCASVVFAVPLLRDLLAWLGLRVVSRRSFLRALREKGAVLLVPGGQAELVHTHRIARPTREFCVYRSHKGFVRLALQSEAALVPVLALGEVDSLQNLVNLPGMLRWTYKRLGFPVPYLIGGRYQVSPFPRPTGLRFVIGKPILPATKVGPDGPSQAQIDDVHARFYASLEDLFARYAPSFPGYEDVKFVPIDH</sequence>
<feature type="transmembrane region" description="Helical" evidence="11">
    <location>
        <begin position="163"/>
        <end position="185"/>
    </location>
</feature>
<feature type="transmembrane region" description="Helical" evidence="11">
    <location>
        <begin position="480"/>
        <end position="503"/>
    </location>
</feature>
<keyword evidence="7 11" id="KW-1133">Transmembrane helix</keyword>
<dbReference type="Proteomes" id="UP001255856">
    <property type="component" value="Unassembled WGS sequence"/>
</dbReference>
<feature type="transmembrane region" description="Helical" evidence="11">
    <location>
        <begin position="295"/>
        <end position="317"/>
    </location>
</feature>